<accession>A0A9P0YXE9</accession>
<evidence type="ECO:0000313" key="3">
    <source>
        <dbReference type="Proteomes" id="UP001152484"/>
    </source>
</evidence>
<organism evidence="2 3">
    <name type="scientific">Cuscuta europaea</name>
    <name type="common">European dodder</name>
    <dbReference type="NCBI Taxonomy" id="41803"/>
    <lineage>
        <taxon>Eukaryota</taxon>
        <taxon>Viridiplantae</taxon>
        <taxon>Streptophyta</taxon>
        <taxon>Embryophyta</taxon>
        <taxon>Tracheophyta</taxon>
        <taxon>Spermatophyta</taxon>
        <taxon>Magnoliopsida</taxon>
        <taxon>eudicotyledons</taxon>
        <taxon>Gunneridae</taxon>
        <taxon>Pentapetalae</taxon>
        <taxon>asterids</taxon>
        <taxon>lamiids</taxon>
        <taxon>Solanales</taxon>
        <taxon>Convolvulaceae</taxon>
        <taxon>Cuscuteae</taxon>
        <taxon>Cuscuta</taxon>
        <taxon>Cuscuta subgen. Cuscuta</taxon>
    </lineage>
</organism>
<proteinExistence type="predicted"/>
<protein>
    <recommendedName>
        <fullName evidence="1">Reverse transcriptase zinc-binding domain-containing protein</fullName>
    </recommendedName>
</protein>
<dbReference type="EMBL" id="CAMAPE010000010">
    <property type="protein sequence ID" value="CAH9078503.1"/>
    <property type="molecule type" value="Genomic_DNA"/>
</dbReference>
<dbReference type="OrthoDB" id="1256921at2759"/>
<keyword evidence="3" id="KW-1185">Reference proteome</keyword>
<gene>
    <name evidence="2" type="ORF">CEURO_LOCUS6765</name>
</gene>
<dbReference type="Proteomes" id="UP001152484">
    <property type="component" value="Unassembled WGS sequence"/>
</dbReference>
<comment type="caution">
    <text evidence="2">The sequence shown here is derived from an EMBL/GenBank/DDBJ whole genome shotgun (WGS) entry which is preliminary data.</text>
</comment>
<feature type="domain" description="Reverse transcriptase zinc-binding" evidence="1">
    <location>
        <begin position="40"/>
        <end position="123"/>
    </location>
</feature>
<name>A0A9P0YXE9_CUSEU</name>
<sequence>MNKILSLFNETDRNNILSIPISAQDRKGCFWWIGENNGVFSVKRCYCALIGEMQVDGWDGWKQLWDLEVPPKFKFFAWQVLDGSLPTVDNLRKKGVEIQNGCKLCVEASESLDHAMRLCPWSVKCGCR</sequence>
<evidence type="ECO:0000259" key="1">
    <source>
        <dbReference type="Pfam" id="PF13966"/>
    </source>
</evidence>
<dbReference type="Pfam" id="PF13966">
    <property type="entry name" value="zf-RVT"/>
    <property type="match status" value="1"/>
</dbReference>
<dbReference type="InterPro" id="IPR026960">
    <property type="entry name" value="RVT-Znf"/>
</dbReference>
<reference evidence="2" key="1">
    <citation type="submission" date="2022-07" db="EMBL/GenBank/DDBJ databases">
        <authorList>
            <person name="Macas J."/>
            <person name="Novak P."/>
            <person name="Neumann P."/>
        </authorList>
    </citation>
    <scope>NUCLEOTIDE SEQUENCE</scope>
</reference>
<evidence type="ECO:0000313" key="2">
    <source>
        <dbReference type="EMBL" id="CAH9078503.1"/>
    </source>
</evidence>
<dbReference type="AlphaFoldDB" id="A0A9P0YXE9"/>